<protein>
    <submittedName>
        <fullName evidence="2">Uncharacterized protein</fullName>
    </submittedName>
</protein>
<proteinExistence type="predicted"/>
<feature type="transmembrane region" description="Helical" evidence="1">
    <location>
        <begin position="6"/>
        <end position="26"/>
    </location>
</feature>
<dbReference type="EMBL" id="AJWZ01007717">
    <property type="protein sequence ID" value="EKC56128.1"/>
    <property type="molecule type" value="Genomic_DNA"/>
</dbReference>
<keyword evidence="1" id="KW-0472">Membrane</keyword>
<dbReference type="AlphaFoldDB" id="K1SF26"/>
<comment type="caution">
    <text evidence="2">The sequence shown here is derived from an EMBL/GenBank/DDBJ whole genome shotgun (WGS) entry which is preliminary data.</text>
</comment>
<name>K1SF26_9ZZZZ</name>
<sequence length="101" mass="11465">MFIFGFFKLIIIGIIAFIIIIVSSIATSDWDFPKDELINTYNTFLQSFDFVGLSKDKDLKGERNFGVDKYVGTYKAKYDNYTGTEDIFGGTALNRKNGDHV</sequence>
<accession>K1SF26</accession>
<gene>
    <name evidence="2" type="ORF">OBE_11222</name>
</gene>
<organism evidence="2">
    <name type="scientific">human gut metagenome</name>
    <dbReference type="NCBI Taxonomy" id="408170"/>
    <lineage>
        <taxon>unclassified sequences</taxon>
        <taxon>metagenomes</taxon>
        <taxon>organismal metagenomes</taxon>
    </lineage>
</organism>
<keyword evidence="1" id="KW-1133">Transmembrane helix</keyword>
<feature type="non-terminal residue" evidence="2">
    <location>
        <position position="101"/>
    </location>
</feature>
<keyword evidence="1" id="KW-0812">Transmembrane</keyword>
<reference evidence="2" key="1">
    <citation type="journal article" date="2013" name="Environ. Microbiol.">
        <title>Microbiota from the distal guts of lean and obese adolescents exhibit partial functional redundancy besides clear differences in community structure.</title>
        <authorList>
            <person name="Ferrer M."/>
            <person name="Ruiz A."/>
            <person name="Lanza F."/>
            <person name="Haange S.B."/>
            <person name="Oberbach A."/>
            <person name="Till H."/>
            <person name="Bargiela R."/>
            <person name="Campoy C."/>
            <person name="Segura M.T."/>
            <person name="Richter M."/>
            <person name="von Bergen M."/>
            <person name="Seifert J."/>
            <person name="Suarez A."/>
        </authorList>
    </citation>
    <scope>NUCLEOTIDE SEQUENCE</scope>
</reference>
<evidence type="ECO:0000256" key="1">
    <source>
        <dbReference type="SAM" id="Phobius"/>
    </source>
</evidence>
<evidence type="ECO:0000313" key="2">
    <source>
        <dbReference type="EMBL" id="EKC56128.1"/>
    </source>
</evidence>